<dbReference type="PRINTS" id="PR00080">
    <property type="entry name" value="SDRFAMILY"/>
</dbReference>
<protein>
    <recommendedName>
        <fullName evidence="14">D-beta-hydroxybutyrate dehydrogenase, mitochondrial</fullName>
        <ecNumber evidence="13">1.1.1.30</ecNumber>
    </recommendedName>
    <alternativeName>
        <fullName evidence="15">3-hydroxybutyrate dehydrogenase</fullName>
    </alternativeName>
</protein>
<evidence type="ECO:0000256" key="1">
    <source>
        <dbReference type="ARBA" id="ARBA00004273"/>
    </source>
</evidence>
<feature type="compositionally biased region" description="Low complexity" evidence="18">
    <location>
        <begin position="92"/>
        <end position="105"/>
    </location>
</feature>
<keyword evidence="8" id="KW-0560">Oxidoreductase</keyword>
<dbReference type="PRINTS" id="PR00081">
    <property type="entry name" value="GDHRDH"/>
</dbReference>
<evidence type="ECO:0000313" key="20">
    <source>
        <dbReference type="Proteomes" id="UP000694406"/>
    </source>
</evidence>
<gene>
    <name evidence="19" type="primary">BDH1</name>
</gene>
<dbReference type="Ensembl" id="ENSLLTT00000006855.1">
    <property type="protein sequence ID" value="ENSLLTP00000006598.1"/>
    <property type="gene ID" value="ENSLLTG00000005027.1"/>
</dbReference>
<dbReference type="SUPFAM" id="SSF51735">
    <property type="entry name" value="NAD(P)-binding Rossmann-fold domains"/>
    <property type="match status" value="1"/>
</dbReference>
<dbReference type="PANTHER" id="PTHR43313:SF25">
    <property type="entry name" value="D-BETA-HYDROXYBUTYRATE DEHYDROGENASE, MITOCHONDRIAL"/>
    <property type="match status" value="1"/>
</dbReference>
<keyword evidence="6" id="KW-0999">Mitochondrion inner membrane</keyword>
<keyword evidence="10" id="KW-0443">Lipid metabolism</keyword>
<dbReference type="GO" id="GO:0005743">
    <property type="term" value="C:mitochondrial inner membrane"/>
    <property type="evidence" value="ECO:0007669"/>
    <property type="project" value="UniProtKB-SubCell"/>
</dbReference>
<dbReference type="FunFam" id="3.40.50.720:FF:000074">
    <property type="entry name" value="Retinol dehydrogenase type 1"/>
    <property type="match status" value="1"/>
</dbReference>
<feature type="region of interest" description="Disordered" evidence="18">
    <location>
        <begin position="1"/>
        <end position="183"/>
    </location>
</feature>
<evidence type="ECO:0000256" key="6">
    <source>
        <dbReference type="ARBA" id="ARBA00022792"/>
    </source>
</evidence>
<evidence type="ECO:0000256" key="2">
    <source>
        <dbReference type="ARBA" id="ARBA00004305"/>
    </source>
</evidence>
<reference evidence="19" key="2">
    <citation type="submission" date="2025-09" db="UniProtKB">
        <authorList>
            <consortium name="Ensembl"/>
        </authorList>
    </citation>
    <scope>IDENTIFICATION</scope>
</reference>
<dbReference type="Pfam" id="PF00106">
    <property type="entry name" value="adh_short"/>
    <property type="match status" value="1"/>
</dbReference>
<comment type="similarity">
    <text evidence="3 17">Belongs to the short-chain dehydrogenases/reductases (SDR) family.</text>
</comment>
<proteinExistence type="inferred from homology"/>
<evidence type="ECO:0000256" key="8">
    <source>
        <dbReference type="ARBA" id="ARBA00023002"/>
    </source>
</evidence>
<dbReference type="InterPro" id="IPR002347">
    <property type="entry name" value="SDR_fam"/>
</dbReference>
<evidence type="ECO:0000256" key="16">
    <source>
        <dbReference type="ARBA" id="ARBA00049550"/>
    </source>
</evidence>
<feature type="compositionally biased region" description="Basic and acidic residues" evidence="18">
    <location>
        <begin position="138"/>
        <end position="148"/>
    </location>
</feature>
<evidence type="ECO:0000256" key="9">
    <source>
        <dbReference type="ARBA" id="ARBA00023027"/>
    </source>
</evidence>
<keyword evidence="7" id="KW-0809">Transit peptide</keyword>
<keyword evidence="12" id="KW-0472">Membrane</keyword>
<dbReference type="GO" id="GO:0005759">
    <property type="term" value="C:mitochondrial matrix"/>
    <property type="evidence" value="ECO:0007669"/>
    <property type="project" value="UniProtKB-SubCell"/>
</dbReference>
<comment type="catalytic activity">
    <reaction evidence="16">
        <text>(R)-3-hydroxybutanoate + NAD(+) = acetoacetate + NADH + H(+)</text>
        <dbReference type="Rhea" id="RHEA:20521"/>
        <dbReference type="ChEBI" id="CHEBI:10983"/>
        <dbReference type="ChEBI" id="CHEBI:13705"/>
        <dbReference type="ChEBI" id="CHEBI:15378"/>
        <dbReference type="ChEBI" id="CHEBI:57540"/>
        <dbReference type="ChEBI" id="CHEBI:57945"/>
        <dbReference type="EC" id="1.1.1.30"/>
    </reaction>
</comment>
<evidence type="ECO:0000256" key="14">
    <source>
        <dbReference type="ARBA" id="ARBA00039904"/>
    </source>
</evidence>
<keyword evidence="9" id="KW-0520">NAD</keyword>
<evidence type="ECO:0000313" key="19">
    <source>
        <dbReference type="Ensembl" id="ENSLLTP00000006598.1"/>
    </source>
</evidence>
<dbReference type="AlphaFoldDB" id="A0A8C5WR04"/>
<name>A0A8C5WR04_LATLA</name>
<dbReference type="InterPro" id="IPR036291">
    <property type="entry name" value="NAD(P)-bd_dom_sf"/>
</dbReference>
<reference evidence="19" key="1">
    <citation type="submission" date="2025-08" db="UniProtKB">
        <authorList>
            <consortium name="Ensembl"/>
        </authorList>
    </citation>
    <scope>IDENTIFICATION</scope>
</reference>
<evidence type="ECO:0000256" key="11">
    <source>
        <dbReference type="ARBA" id="ARBA00023128"/>
    </source>
</evidence>
<sequence>MPPALRGIRASAARPPPESFRRGPGRRSPEAGARSAGPGPPSWSNRFGPRRRRGLPFAPPGEEALAADNGPLPRGAAGDPPSNDHGGSLGQGRAAPRARLAGPGPAHEKGEASLTGLLDPFPESRHHHLSGRPAEATKAARDPNRESRGSNSSSSSRDTLHGNPLGRHPHRPASCPAGPEHSALQGWRCHQPAISERPVLITGCDSGFGFSLAKFLHEKGFIIYAGCLLKEQGRGGSKDLDNMKSDRMRTVQLNVCDSEEVGRAVDHVTSTLKDPETGGLWGLVNNAGISTFGEVEFTSMDTYKEVAEVNLWGTIRTTKAFLPLIRRAKGRVVNISSMMGRMANPARSPYCITKFGVEAFSDCLRYEMRPHDVKVCIVEPGNFIAGTSLYSPERIQSIADKMWDELPEIVRRDYGRKYFDEQIAKMESYCSSGSSDTSPVVESIGHALTSTTPYTRYHPMDYYWWLRMQVMTHMPAAISDRLYIY</sequence>
<organism evidence="19 20">
    <name type="scientific">Laticauda laticaudata</name>
    <name type="common">Blue-ringed sea krait</name>
    <name type="synonym">Blue-lipped sea krait</name>
    <dbReference type="NCBI Taxonomy" id="8630"/>
    <lineage>
        <taxon>Eukaryota</taxon>
        <taxon>Metazoa</taxon>
        <taxon>Chordata</taxon>
        <taxon>Craniata</taxon>
        <taxon>Vertebrata</taxon>
        <taxon>Euteleostomi</taxon>
        <taxon>Lepidosauria</taxon>
        <taxon>Squamata</taxon>
        <taxon>Bifurcata</taxon>
        <taxon>Unidentata</taxon>
        <taxon>Episquamata</taxon>
        <taxon>Toxicofera</taxon>
        <taxon>Serpentes</taxon>
        <taxon>Colubroidea</taxon>
        <taxon>Elapidae</taxon>
        <taxon>Laticaudinae</taxon>
        <taxon>Laticauda</taxon>
    </lineage>
</organism>
<evidence type="ECO:0000256" key="10">
    <source>
        <dbReference type="ARBA" id="ARBA00023098"/>
    </source>
</evidence>
<evidence type="ECO:0000256" key="17">
    <source>
        <dbReference type="RuleBase" id="RU000363"/>
    </source>
</evidence>
<dbReference type="GeneTree" id="ENSGT00940000156929"/>
<accession>A0A8C5WR04</accession>
<dbReference type="PROSITE" id="PS00061">
    <property type="entry name" value="ADH_SHORT"/>
    <property type="match status" value="1"/>
</dbReference>
<evidence type="ECO:0000256" key="7">
    <source>
        <dbReference type="ARBA" id="ARBA00022946"/>
    </source>
</evidence>
<keyword evidence="20" id="KW-1185">Reference proteome</keyword>
<dbReference type="CDD" id="cd09805">
    <property type="entry name" value="type2_17beta_HSD-like_SDR_c"/>
    <property type="match status" value="1"/>
</dbReference>
<dbReference type="Gene3D" id="3.40.50.720">
    <property type="entry name" value="NAD(P)-binding Rossmann-like Domain"/>
    <property type="match status" value="1"/>
</dbReference>
<dbReference type="EC" id="1.1.1.30" evidence="13"/>
<evidence type="ECO:0000256" key="3">
    <source>
        <dbReference type="ARBA" id="ARBA00006484"/>
    </source>
</evidence>
<dbReference type="GO" id="GO:0003858">
    <property type="term" value="F:3-hydroxybutyrate dehydrogenase activity"/>
    <property type="evidence" value="ECO:0007669"/>
    <property type="project" value="UniProtKB-EC"/>
</dbReference>
<evidence type="ECO:0000256" key="18">
    <source>
        <dbReference type="SAM" id="MobiDB-lite"/>
    </source>
</evidence>
<dbReference type="PANTHER" id="PTHR43313">
    <property type="entry name" value="SHORT-CHAIN DEHYDROGENASE/REDUCTASE FAMILY 9C"/>
    <property type="match status" value="1"/>
</dbReference>
<evidence type="ECO:0000256" key="15">
    <source>
        <dbReference type="ARBA" id="ARBA00041774"/>
    </source>
</evidence>
<keyword evidence="5" id="KW-0021">Allosteric enzyme</keyword>
<evidence type="ECO:0000256" key="12">
    <source>
        <dbReference type="ARBA" id="ARBA00023136"/>
    </source>
</evidence>
<keyword evidence="11" id="KW-0496">Mitochondrion</keyword>
<comment type="subcellular location">
    <subcellularLocation>
        <location evidence="1">Mitochondrion inner membrane</location>
    </subcellularLocation>
    <subcellularLocation>
        <location evidence="2">Mitochondrion matrix</location>
    </subcellularLocation>
</comment>
<dbReference type="GO" id="GO:0008202">
    <property type="term" value="P:steroid metabolic process"/>
    <property type="evidence" value="ECO:0007669"/>
    <property type="project" value="TreeGrafter"/>
</dbReference>
<comment type="subunit">
    <text evidence="4">Homotetramer.</text>
</comment>
<evidence type="ECO:0000256" key="4">
    <source>
        <dbReference type="ARBA" id="ARBA00011881"/>
    </source>
</evidence>
<evidence type="ECO:0000256" key="13">
    <source>
        <dbReference type="ARBA" id="ARBA00038959"/>
    </source>
</evidence>
<dbReference type="InterPro" id="IPR020904">
    <property type="entry name" value="Sc_DH/Rdtase_CS"/>
</dbReference>
<dbReference type="Proteomes" id="UP000694406">
    <property type="component" value="Unplaced"/>
</dbReference>
<evidence type="ECO:0000256" key="5">
    <source>
        <dbReference type="ARBA" id="ARBA00022533"/>
    </source>
</evidence>